<comment type="cofactor">
    <cofactor evidence="1">
        <name>pyridoxal 5'-phosphate</name>
        <dbReference type="ChEBI" id="CHEBI:597326"/>
    </cofactor>
</comment>
<dbReference type="AlphaFoldDB" id="A0A6S6ZZ88"/>
<evidence type="ECO:0000256" key="2">
    <source>
        <dbReference type="ARBA" id="ARBA00022898"/>
    </source>
</evidence>
<organism evidence="5 6">
    <name type="scientific">Achromobacter deleyi</name>
    <dbReference type="NCBI Taxonomy" id="1353891"/>
    <lineage>
        <taxon>Bacteria</taxon>
        <taxon>Pseudomonadati</taxon>
        <taxon>Pseudomonadota</taxon>
        <taxon>Betaproteobacteria</taxon>
        <taxon>Burkholderiales</taxon>
        <taxon>Alcaligenaceae</taxon>
        <taxon>Achromobacter</taxon>
    </lineage>
</organism>
<feature type="domain" description="Tryptophan synthase beta chain-like PALP" evidence="4">
    <location>
        <begin position="89"/>
        <end position="366"/>
    </location>
</feature>
<dbReference type="GO" id="GO:0009097">
    <property type="term" value="P:isoleucine biosynthetic process"/>
    <property type="evidence" value="ECO:0007669"/>
    <property type="project" value="TreeGrafter"/>
</dbReference>
<dbReference type="EMBL" id="CADIJO010000002">
    <property type="protein sequence ID" value="CAB3668538.1"/>
    <property type="molecule type" value="Genomic_DNA"/>
</dbReference>
<sequence length="380" mass="40619">MSDSHSFDPHYFDPVTGARHALDEARWCSDARTPLMISPLPGISRDDIDRSQRSLWRYRAALPRDVAQPVSLGEGCTAMVERAWGGLRPHFKLEWFNPTCSFKDRGAAVMLSWLRQIGVQAIAEDSSGNGGAAIAAFGAAAQMGVTIFAPAYTSSAKVAQIRAFGADVRLVEGPRENAETEAIRASAEIFYASHNWQPFFLQGTKSIAYEMWEDFGFEAPDNIVIPAGAGSNVLGCAIGFAELLAAGQIRRLPRLFVAQPLHCSPVDASFQAGVDTPVAREVLPTVAEGTSIKRPVRLREVLQAIRASGGQTVAVPEADIIGAVRKLAAMGLYAEPTSATAAAALDLLAARGAISQAERTVVLLTGTGVKATQFMTDLYS</sequence>
<dbReference type="PANTHER" id="PTHR48078">
    <property type="entry name" value="THREONINE DEHYDRATASE, MITOCHONDRIAL-RELATED"/>
    <property type="match status" value="1"/>
</dbReference>
<evidence type="ECO:0000256" key="1">
    <source>
        <dbReference type="ARBA" id="ARBA00001933"/>
    </source>
</evidence>
<keyword evidence="3 5" id="KW-0456">Lyase</keyword>
<dbReference type="SUPFAM" id="SSF53686">
    <property type="entry name" value="Tryptophan synthase beta subunit-like PLP-dependent enzymes"/>
    <property type="match status" value="1"/>
</dbReference>
<evidence type="ECO:0000259" key="4">
    <source>
        <dbReference type="Pfam" id="PF00291"/>
    </source>
</evidence>
<accession>A0A6S6ZZ88</accession>
<dbReference type="EC" id="4.2.3.1" evidence="5"/>
<gene>
    <name evidence="5" type="primary">thrC_2</name>
    <name evidence="5" type="ORF">LMG3458_00972</name>
</gene>
<dbReference type="GO" id="GO:0006565">
    <property type="term" value="P:L-serine catabolic process"/>
    <property type="evidence" value="ECO:0007669"/>
    <property type="project" value="TreeGrafter"/>
</dbReference>
<dbReference type="InterPro" id="IPR050147">
    <property type="entry name" value="Ser/Thr_Dehydratase"/>
</dbReference>
<dbReference type="GO" id="GO:0004795">
    <property type="term" value="F:threonine synthase activity"/>
    <property type="evidence" value="ECO:0007669"/>
    <property type="project" value="UniProtKB-EC"/>
</dbReference>
<dbReference type="Pfam" id="PF00291">
    <property type="entry name" value="PALP"/>
    <property type="match status" value="1"/>
</dbReference>
<name>A0A6S6ZZ88_9BURK</name>
<dbReference type="PANTHER" id="PTHR48078:SF6">
    <property type="entry name" value="L-THREONINE DEHYDRATASE CATABOLIC TDCB"/>
    <property type="match status" value="1"/>
</dbReference>
<dbReference type="GO" id="GO:0004794">
    <property type="term" value="F:threonine deaminase activity"/>
    <property type="evidence" value="ECO:0007669"/>
    <property type="project" value="TreeGrafter"/>
</dbReference>
<dbReference type="RefSeq" id="WP_175191138.1">
    <property type="nucleotide sequence ID" value="NZ_CADIJO010000002.1"/>
</dbReference>
<dbReference type="GO" id="GO:0006567">
    <property type="term" value="P:L-threonine catabolic process"/>
    <property type="evidence" value="ECO:0007669"/>
    <property type="project" value="TreeGrafter"/>
</dbReference>
<proteinExistence type="predicted"/>
<reference evidence="5 6" key="1">
    <citation type="submission" date="2020-04" db="EMBL/GenBank/DDBJ databases">
        <authorList>
            <person name="De Canck E."/>
        </authorList>
    </citation>
    <scope>NUCLEOTIDE SEQUENCE [LARGE SCALE GENOMIC DNA]</scope>
    <source>
        <strain evidence="5 6">LMG 3458</strain>
    </source>
</reference>
<protein>
    <submittedName>
        <fullName evidence="5">Threonine synthase</fullName>
        <ecNumber evidence="5">4.2.3.1</ecNumber>
    </submittedName>
</protein>
<dbReference type="InterPro" id="IPR036052">
    <property type="entry name" value="TrpB-like_PALP_sf"/>
</dbReference>
<keyword evidence="2" id="KW-0663">Pyridoxal phosphate</keyword>
<evidence type="ECO:0000313" key="6">
    <source>
        <dbReference type="Proteomes" id="UP000494111"/>
    </source>
</evidence>
<dbReference type="Gene3D" id="3.40.50.1100">
    <property type="match status" value="2"/>
</dbReference>
<evidence type="ECO:0000256" key="3">
    <source>
        <dbReference type="ARBA" id="ARBA00023239"/>
    </source>
</evidence>
<dbReference type="Proteomes" id="UP000494111">
    <property type="component" value="Unassembled WGS sequence"/>
</dbReference>
<dbReference type="GO" id="GO:0003941">
    <property type="term" value="F:L-serine ammonia-lyase activity"/>
    <property type="evidence" value="ECO:0007669"/>
    <property type="project" value="TreeGrafter"/>
</dbReference>
<evidence type="ECO:0000313" key="5">
    <source>
        <dbReference type="EMBL" id="CAB3668538.1"/>
    </source>
</evidence>
<dbReference type="InterPro" id="IPR001926">
    <property type="entry name" value="TrpB-like_PALP"/>
</dbReference>